<dbReference type="RefSeq" id="WP_149837466.1">
    <property type="nucleotide sequence ID" value="NZ_VUOC01000002.1"/>
</dbReference>
<dbReference type="InterPro" id="IPR049053">
    <property type="entry name" value="AFCA-like_C"/>
</dbReference>
<keyword evidence="15" id="KW-1185">Reference proteome</keyword>
<evidence type="ECO:0000256" key="3">
    <source>
        <dbReference type="ARBA" id="ARBA00022729"/>
    </source>
</evidence>
<sequence length="1338" mass="148708">MRGLLLAVSLVLLQLTAQAQQSLELWDTKPAAAWMTDAYPMGNGRIGGMVFGGLGQERIQLNELSLWTGDEEETGAYQDLGDLLIRFNGMDTSAPVPVDYRRQLDISRAVQQVAFTTGGVTWKREYFSSFPGNVMVLRFTASKKGQYNATIRLKDAHSGTITGADATLNMTGKLDNGLAYAAAARVITAQGAVTATQDANDGWVLQVKQADSFTILFSAATNYSNKREQHWRGEDPVNKIKRSLTAAASKTYQQLLQAHTADYQQLFNRVSLRLGATDPGALQLPTHQRLLNNASAPDHNLEALQFQYGRYLLISSSRKGGLPANLQGMWNDSNNPPWRCDYHSNINIQMNYWLAEPANLSECHIPYLDYINSMRAVKHESTVKEYPGVRGWTVKTENNIFGGSSFKWNTPGSAWYMQGIWEHYAFTKDKDYLRNFAYPILKEIVNFWDDHLKRRPDGTLVAPMGWSPEHGPTEDGVTHDQEIIYDLFTNYIEAADLLAIDKDYRDHVADLQQHLLKPKIGKWGQLQEWETDRDDPTDKHRHVSHLFALHPGRQISVTQTPELAQAARVSLEARGDESTGWSMAWKMNFWARLQDGDHAYRILRNFFHPVGGAGVNYDQGGGLYANLFCAHPPFQIDGNFGYVAAVTEMLLQSQAGEIQLIPALPQAWSSGQVKGLRARGNFEITNMQWENGQITKLTIRSNSGGTCSLRTPNALEGPYMPTAVEGRNTILYVFPTKAGQSYTLTAVTDSYPAAKDRKTSRGKTTYYIDPAKGDDQHNGLAAGQAWKSFVPLNQLILQAGDAVQVVAPGAFHGSLMLMAKGTAAQPVKLSFAPGRYDFFPDQAIKKPLHISNTNDLPYEPKAIALLFDSCEAVQVTGSGATCMLRGKMIETFVNGGHDITLDGLTYDYQRPTVSEMTVVSTADNYADVKIHPDSKYRISDSLLTWIGEGWSYQPGSYWQVWDPAANDLSRKEINTEDLRFAVQKDSTVRIWFRKDPGFKTGCTYQNRDVSRDCAGIFMRYSRNITLKDLRINFMHGMGVVSQYCHDLTMDNITVKPGDNSGRTCAAWADILHFSGCSGKITVNNAYLSAANDDAINIHGTHLKITKLLAPDKLQVQFMHPQTFGFPAFAPQDSITLVNPQSLQPVENNRVAAVKQVNDKEWILTLQQPLTKAAAAGQVIENTTATPQVWIHHSTITRIPTRGILVTSKRPVMIDHNTLDHTHMSGIAINDDGENWFESGPVTDVTISHNTFNACGEPAISIHPENTVNGPRAVHSNIRISNNDFILKGNVLLAAKNTSHVRIENNTIQTTAAVKQADELVQLKDCTQVTISNNRLQTK</sequence>
<evidence type="ECO:0000259" key="9">
    <source>
        <dbReference type="Pfam" id="PF14498"/>
    </source>
</evidence>
<dbReference type="GO" id="GO:0005975">
    <property type="term" value="P:carbohydrate metabolic process"/>
    <property type="evidence" value="ECO:0007669"/>
    <property type="project" value="InterPro"/>
</dbReference>
<dbReference type="InterPro" id="IPR012334">
    <property type="entry name" value="Pectin_lyas_fold"/>
</dbReference>
<dbReference type="InterPro" id="IPR056441">
    <property type="entry name" value="Beta-barrel_GLAA-B_II"/>
</dbReference>
<feature type="signal peptide" evidence="7">
    <location>
        <begin position="1"/>
        <end position="19"/>
    </location>
</feature>
<evidence type="ECO:0000259" key="10">
    <source>
        <dbReference type="Pfam" id="PF21307"/>
    </source>
</evidence>
<proteinExistence type="predicted"/>
<dbReference type="Pfam" id="PF22124">
    <property type="entry name" value="Glyco_hydro_95_cat"/>
    <property type="match status" value="1"/>
</dbReference>
<dbReference type="InterPro" id="IPR006626">
    <property type="entry name" value="PbH1"/>
</dbReference>
<dbReference type="Pfam" id="PF21307">
    <property type="entry name" value="Glyco_hydro_95_C"/>
    <property type="match status" value="1"/>
</dbReference>
<feature type="chain" id="PRO_5022976632" description="Parallel beta helix pectate lyase-like protein" evidence="7">
    <location>
        <begin position="20"/>
        <end position="1338"/>
    </location>
</feature>
<feature type="domain" description="Glycosyl hydrolase family 95 N-terminal" evidence="9">
    <location>
        <begin position="25"/>
        <end position="73"/>
    </location>
</feature>
<dbReference type="InterPro" id="IPR027414">
    <property type="entry name" value="GH95_N_dom"/>
</dbReference>
<dbReference type="InterPro" id="IPR008928">
    <property type="entry name" value="6-hairpin_glycosidase_sf"/>
</dbReference>
<keyword evidence="4" id="KW-0677">Repeat</keyword>
<evidence type="ECO:0000256" key="2">
    <source>
        <dbReference type="ARBA" id="ARBA00001271"/>
    </source>
</evidence>
<feature type="domain" description="GLAA-B beta-barrel" evidence="13">
    <location>
        <begin position="1112"/>
        <end position="1179"/>
    </location>
</feature>
<evidence type="ECO:0008006" key="16">
    <source>
        <dbReference type="Google" id="ProtNLM"/>
    </source>
</evidence>
<feature type="domain" description="GLAA-B beta-barrel" evidence="12">
    <location>
        <begin position="914"/>
        <end position="965"/>
    </location>
</feature>
<feature type="domain" description="Alpha fucosidase A-like C-terminal" evidence="10">
    <location>
        <begin position="652"/>
        <end position="744"/>
    </location>
</feature>
<keyword evidence="6" id="KW-0326">Glycosidase</keyword>
<dbReference type="InterPro" id="IPR057275">
    <property type="entry name" value="Beta-barrel_GLAA-B_I"/>
</dbReference>
<dbReference type="SUPFAM" id="SSF48208">
    <property type="entry name" value="Six-hairpin glycosidases"/>
    <property type="match status" value="1"/>
</dbReference>
<protein>
    <recommendedName>
        <fullName evidence="16">Parallel beta helix pectate lyase-like protein</fullName>
    </recommendedName>
</protein>
<dbReference type="Gene3D" id="2.160.20.10">
    <property type="entry name" value="Single-stranded right-handed beta-helix, Pectin lyase-like"/>
    <property type="match status" value="2"/>
</dbReference>
<dbReference type="PANTHER" id="PTHR31084:SF19">
    <property type="entry name" value="GLYCOSYL HYDROLASE FAMILY 95 N-TERMINAL DOMAIN-CONTAINING PROTEIN"/>
    <property type="match status" value="1"/>
</dbReference>
<dbReference type="InterPro" id="IPR039448">
    <property type="entry name" value="Beta_helix"/>
</dbReference>
<organism evidence="14 15">
    <name type="scientific">Chitinophaga agrisoli</name>
    <dbReference type="NCBI Taxonomy" id="2607653"/>
    <lineage>
        <taxon>Bacteria</taxon>
        <taxon>Pseudomonadati</taxon>
        <taxon>Bacteroidota</taxon>
        <taxon>Chitinophagia</taxon>
        <taxon>Chitinophagales</taxon>
        <taxon>Chitinophagaceae</taxon>
        <taxon>Chitinophaga</taxon>
    </lineage>
</organism>
<feature type="domain" description="Glycosyl hydrolase family 95 catalytic" evidence="11">
    <location>
        <begin position="251"/>
        <end position="650"/>
    </location>
</feature>
<feature type="domain" description="Glycosyl hydrolase family 95 N-terminal" evidence="9">
    <location>
        <begin position="76"/>
        <end position="225"/>
    </location>
</feature>
<evidence type="ECO:0000259" key="8">
    <source>
        <dbReference type="Pfam" id="PF13229"/>
    </source>
</evidence>
<dbReference type="Gene3D" id="1.50.10.10">
    <property type="match status" value="1"/>
</dbReference>
<dbReference type="SMART" id="SM00710">
    <property type="entry name" value="PbH1"/>
    <property type="match status" value="7"/>
</dbReference>
<name>A0A5B2VUY9_9BACT</name>
<dbReference type="Pfam" id="PF23763">
    <property type="entry name" value="Beta-barrel_GLAA-B_I"/>
    <property type="match status" value="1"/>
</dbReference>
<keyword evidence="5" id="KW-0378">Hydrolase</keyword>
<evidence type="ECO:0000259" key="12">
    <source>
        <dbReference type="Pfam" id="PF23763"/>
    </source>
</evidence>
<dbReference type="Pfam" id="PF13229">
    <property type="entry name" value="Beta_helix"/>
    <property type="match status" value="1"/>
</dbReference>
<feature type="domain" description="Right handed beta helix" evidence="8">
    <location>
        <begin position="1187"/>
        <end position="1267"/>
    </location>
</feature>
<dbReference type="InterPro" id="IPR011050">
    <property type="entry name" value="Pectin_lyase_fold/virulence"/>
</dbReference>
<reference evidence="14 15" key="2">
    <citation type="submission" date="2019-09" db="EMBL/GenBank/DDBJ databases">
        <authorList>
            <person name="Jin C."/>
        </authorList>
    </citation>
    <scope>NUCLEOTIDE SEQUENCE [LARGE SCALE GENOMIC DNA]</scope>
    <source>
        <strain evidence="14 15">BN140078</strain>
    </source>
</reference>
<comment type="caution">
    <text evidence="14">The sequence shown here is derived from an EMBL/GenBank/DDBJ whole genome shotgun (WGS) entry which is preliminary data.</text>
</comment>
<dbReference type="EMBL" id="VUOC01000002">
    <property type="protein sequence ID" value="KAA2242594.1"/>
    <property type="molecule type" value="Genomic_DNA"/>
</dbReference>
<evidence type="ECO:0000313" key="14">
    <source>
        <dbReference type="EMBL" id="KAA2242594.1"/>
    </source>
</evidence>
<dbReference type="Pfam" id="PF14498">
    <property type="entry name" value="Glyco_hyd_65N_2"/>
    <property type="match status" value="2"/>
</dbReference>
<dbReference type="InterPro" id="IPR012341">
    <property type="entry name" value="6hp_glycosidase-like_sf"/>
</dbReference>
<evidence type="ECO:0000256" key="7">
    <source>
        <dbReference type="SAM" id="SignalP"/>
    </source>
</evidence>
<evidence type="ECO:0000256" key="5">
    <source>
        <dbReference type="ARBA" id="ARBA00022801"/>
    </source>
</evidence>
<reference evidence="14 15" key="1">
    <citation type="submission" date="2019-09" db="EMBL/GenBank/DDBJ databases">
        <title>Chitinophaga ginsengihumi sp. nov., isolated from soil of ginseng rhizosphere.</title>
        <authorList>
            <person name="Lee J."/>
        </authorList>
    </citation>
    <scope>NUCLEOTIDE SEQUENCE [LARGE SCALE GENOMIC DNA]</scope>
    <source>
        <strain evidence="14 15">BN140078</strain>
    </source>
</reference>
<evidence type="ECO:0000313" key="15">
    <source>
        <dbReference type="Proteomes" id="UP000324611"/>
    </source>
</evidence>
<evidence type="ECO:0000259" key="13">
    <source>
        <dbReference type="Pfam" id="PF23764"/>
    </source>
</evidence>
<evidence type="ECO:0000256" key="4">
    <source>
        <dbReference type="ARBA" id="ARBA00022737"/>
    </source>
</evidence>
<dbReference type="InterPro" id="IPR054363">
    <property type="entry name" value="GH95_cat"/>
</dbReference>
<comment type="catalytic activity">
    <reaction evidence="2">
        <text>Hydrolysis of terminal, non-reducing branched (1-&gt;3)-alpha-D-galactosidic residues, producing free D-galactose.</text>
        <dbReference type="EC" id="3.2.1.n1"/>
    </reaction>
</comment>
<evidence type="ECO:0000256" key="1">
    <source>
        <dbReference type="ARBA" id="ARBA00001255"/>
    </source>
</evidence>
<dbReference type="SUPFAM" id="SSF51126">
    <property type="entry name" value="Pectin lyase-like"/>
    <property type="match status" value="1"/>
</dbReference>
<evidence type="ECO:0000259" key="11">
    <source>
        <dbReference type="Pfam" id="PF22124"/>
    </source>
</evidence>
<keyword evidence="3 7" id="KW-0732">Signal</keyword>
<comment type="catalytic activity">
    <reaction evidence="1">
        <text>Hydrolysis of terminal, non-reducing alpha-D-galactose residues in alpha-D-galactosides, including galactose oligosaccharides, galactomannans and galactolipids.</text>
        <dbReference type="EC" id="3.2.1.22"/>
    </reaction>
</comment>
<dbReference type="GO" id="GO:0004560">
    <property type="term" value="F:alpha-L-fucosidase activity"/>
    <property type="evidence" value="ECO:0007669"/>
    <property type="project" value="TreeGrafter"/>
</dbReference>
<dbReference type="GO" id="GO:0004557">
    <property type="term" value="F:alpha-galactosidase activity"/>
    <property type="evidence" value="ECO:0007669"/>
    <property type="project" value="UniProtKB-EC"/>
</dbReference>
<dbReference type="Proteomes" id="UP000324611">
    <property type="component" value="Unassembled WGS sequence"/>
</dbReference>
<gene>
    <name evidence="14" type="ORF">F0L74_08645</name>
</gene>
<accession>A0A5B2VUY9</accession>
<evidence type="ECO:0000256" key="6">
    <source>
        <dbReference type="ARBA" id="ARBA00023295"/>
    </source>
</evidence>
<dbReference type="PANTHER" id="PTHR31084">
    <property type="entry name" value="ALPHA-L-FUCOSIDASE 2"/>
    <property type="match status" value="1"/>
</dbReference>
<dbReference type="Pfam" id="PF23764">
    <property type="entry name" value="Beta-barrel_GLAA-B_II"/>
    <property type="match status" value="1"/>
</dbReference>